<proteinExistence type="predicted"/>
<evidence type="ECO:0000313" key="2">
    <source>
        <dbReference type="Proteomes" id="UP000001889"/>
    </source>
</evidence>
<dbReference type="EMBL" id="FN543502">
    <property type="protein sequence ID" value="CBG90233.1"/>
    <property type="molecule type" value="Genomic_DNA"/>
</dbReference>
<evidence type="ECO:0000313" key="1">
    <source>
        <dbReference type="EMBL" id="CBG90233.1"/>
    </source>
</evidence>
<dbReference type="STRING" id="637910.ROD_35201"/>
<accession>D2TQU7</accession>
<gene>
    <name evidence="1" type="ordered locus">ROD_35201</name>
</gene>
<protein>
    <submittedName>
        <fullName evidence="1">Uncharacterized protein</fullName>
    </submittedName>
</protein>
<dbReference type="Proteomes" id="UP000001889">
    <property type="component" value="Chromosome"/>
</dbReference>
<organism evidence="1 2">
    <name type="scientific">Citrobacter rodentium (strain ICC168)</name>
    <name type="common">Citrobacter freundii biotype 4280</name>
    <dbReference type="NCBI Taxonomy" id="637910"/>
    <lineage>
        <taxon>Bacteria</taxon>
        <taxon>Pseudomonadati</taxon>
        <taxon>Pseudomonadota</taxon>
        <taxon>Gammaproteobacteria</taxon>
        <taxon>Enterobacterales</taxon>
        <taxon>Enterobacteriaceae</taxon>
        <taxon>Citrobacter</taxon>
    </lineage>
</organism>
<reference evidence="1 2" key="1">
    <citation type="journal article" date="2010" name="J. Bacteriol.">
        <title>The Citrobacter rodentium genome sequence reveals convergent evolution with human pathogenic Escherichia coli.</title>
        <authorList>
            <person name="Petty N.K."/>
            <person name="Bulgin R."/>
            <person name="Crepin V.F."/>
            <person name="Cerdeno-Tarraga A.M."/>
            <person name="Schroeder G.N."/>
            <person name="Quail M.A."/>
            <person name="Lennard N."/>
            <person name="Corton C."/>
            <person name="Barron A."/>
            <person name="Clark L."/>
            <person name="Toribio A.L."/>
            <person name="Parkhill J."/>
            <person name="Dougan G."/>
            <person name="Frankel G."/>
            <person name="Thomson N.R."/>
        </authorList>
    </citation>
    <scope>NUCLEOTIDE SEQUENCE [LARGE SCALE GENOMIC DNA]</scope>
    <source>
        <strain evidence="1 2">ICC168</strain>
    </source>
</reference>
<dbReference type="KEGG" id="cro:ROD_35201"/>
<name>D2TQU7_CITRI</name>
<keyword evidence="2" id="KW-1185">Reference proteome</keyword>
<dbReference type="HOGENOM" id="CLU_2932937_0_0_6"/>
<dbReference type="AlphaFoldDB" id="D2TQU7"/>
<sequence length="60" mass="6813">MSLFIPLVYAWLIIRSVSELCYGGIIRTTFINPAKQSCQGYVGKCGYKIKKIPFNRQARA</sequence>